<organism evidence="1 2">
    <name type="scientific">Clonorchis sinensis</name>
    <name type="common">Chinese liver fluke</name>
    <dbReference type="NCBI Taxonomy" id="79923"/>
    <lineage>
        <taxon>Eukaryota</taxon>
        <taxon>Metazoa</taxon>
        <taxon>Spiralia</taxon>
        <taxon>Lophotrochozoa</taxon>
        <taxon>Platyhelminthes</taxon>
        <taxon>Trematoda</taxon>
        <taxon>Digenea</taxon>
        <taxon>Opisthorchiida</taxon>
        <taxon>Opisthorchiata</taxon>
        <taxon>Opisthorchiidae</taxon>
        <taxon>Clonorchis</taxon>
    </lineage>
</organism>
<sequence>MDKNRNLAGIYYVNSTGKQVKTGTSPIQLQVNRTVFFNGNCAQLSSFNYSSNLTWFRRPAAASLLWSRIKNTDVSATLEIERTNPAQIFSIQSSSFGSFSGWVTTTSGGLLNSHNTIDGRAVEAFKRSLCLYGVHVCLRVLELLIEMLRLFTEYVTHYRPLVRIACESYRKAFLQTVMSDKDIDSYFLFDFVFDKFTWFCGREASVFLSNVVVNNNYDASSQKYMLAIQPMVFIRRGIGHLNEIRIYF</sequence>
<dbReference type="AlphaFoldDB" id="G7YE17"/>
<dbReference type="EMBL" id="DF143124">
    <property type="protein sequence ID" value="GAA51201.1"/>
    <property type="molecule type" value="Genomic_DNA"/>
</dbReference>
<proteinExistence type="predicted"/>
<protein>
    <submittedName>
        <fullName evidence="1">Uncharacterized protein</fullName>
    </submittedName>
</protein>
<evidence type="ECO:0000313" key="1">
    <source>
        <dbReference type="EMBL" id="GAA51201.1"/>
    </source>
</evidence>
<keyword evidence="2" id="KW-1185">Reference proteome</keyword>
<gene>
    <name evidence="1" type="ORF">CLF_105710</name>
</gene>
<dbReference type="Proteomes" id="UP000008909">
    <property type="component" value="Unassembled WGS sequence"/>
</dbReference>
<reference key="2">
    <citation type="submission" date="2011-10" db="EMBL/GenBank/DDBJ databases">
        <title>The genome and transcriptome sequence of Clonorchis sinensis provide insights into the carcinogenic liver fluke.</title>
        <authorList>
            <person name="Wang X."/>
            <person name="Huang Y."/>
            <person name="Chen W."/>
            <person name="Liu H."/>
            <person name="Guo L."/>
            <person name="Chen Y."/>
            <person name="Luo F."/>
            <person name="Zhou W."/>
            <person name="Sun J."/>
            <person name="Mao Q."/>
            <person name="Liang P."/>
            <person name="Zhou C."/>
            <person name="Tian Y."/>
            <person name="Men J."/>
            <person name="Lv X."/>
            <person name="Huang L."/>
            <person name="Zhou J."/>
            <person name="Hu Y."/>
            <person name="Li R."/>
            <person name="Zhang F."/>
            <person name="Lei H."/>
            <person name="Li X."/>
            <person name="Hu X."/>
            <person name="Liang C."/>
            <person name="Xu J."/>
            <person name="Wu Z."/>
            <person name="Yu X."/>
        </authorList>
    </citation>
    <scope>NUCLEOTIDE SEQUENCE</scope>
    <source>
        <strain>Henan</strain>
    </source>
</reference>
<accession>G7YE17</accession>
<dbReference type="InParanoid" id="G7YE17"/>
<reference evidence="1" key="1">
    <citation type="journal article" date="2011" name="Genome Biol.">
        <title>The draft genome of the carcinogenic human liver fluke Clonorchis sinensis.</title>
        <authorList>
            <person name="Wang X."/>
            <person name="Chen W."/>
            <person name="Huang Y."/>
            <person name="Sun J."/>
            <person name="Men J."/>
            <person name="Liu H."/>
            <person name="Luo F."/>
            <person name="Guo L."/>
            <person name="Lv X."/>
            <person name="Deng C."/>
            <person name="Zhou C."/>
            <person name="Fan Y."/>
            <person name="Li X."/>
            <person name="Huang L."/>
            <person name="Hu Y."/>
            <person name="Liang C."/>
            <person name="Hu X."/>
            <person name="Xu J."/>
            <person name="Yu X."/>
        </authorList>
    </citation>
    <scope>NUCLEOTIDE SEQUENCE [LARGE SCALE GENOMIC DNA]</scope>
    <source>
        <strain evidence="1">Henan</strain>
    </source>
</reference>
<name>G7YE17_CLOSI</name>
<evidence type="ECO:0000313" key="2">
    <source>
        <dbReference type="Proteomes" id="UP000008909"/>
    </source>
</evidence>